<dbReference type="OrthoDB" id="7181390at2"/>
<dbReference type="RefSeq" id="WP_010918582.1">
    <property type="nucleotide sequence ID" value="NC_011916.1"/>
</dbReference>
<evidence type="ECO:0000313" key="3">
    <source>
        <dbReference type="Proteomes" id="UP000001364"/>
    </source>
</evidence>
<evidence type="ECO:0000313" key="2">
    <source>
        <dbReference type="EMBL" id="ACL94197.1"/>
    </source>
</evidence>
<dbReference type="EMBL" id="CP001340">
    <property type="protein sequence ID" value="ACL94197.1"/>
    <property type="molecule type" value="Genomic_DNA"/>
</dbReference>
<proteinExistence type="predicted"/>
<reference evidence="2 3" key="1">
    <citation type="journal article" date="2010" name="J. Bacteriol.">
        <title>The genetic basis of laboratory adaptation in Caulobacter crescentus.</title>
        <authorList>
            <person name="Marks M.E."/>
            <person name="Castro-Rojas C.M."/>
            <person name="Teiling C."/>
            <person name="Du L."/>
            <person name="Kapatral V."/>
            <person name="Walunas T.L."/>
            <person name="Crosson S."/>
        </authorList>
    </citation>
    <scope>NUCLEOTIDE SEQUENCE [LARGE SCALE GENOMIC DNA]</scope>
    <source>
        <strain evidence="3">NA1000 / CB15N</strain>
    </source>
</reference>
<dbReference type="InterPro" id="IPR002816">
    <property type="entry name" value="TraB/PrgY/GumN_fam"/>
</dbReference>
<dbReference type="CDD" id="cd14788">
    <property type="entry name" value="GumN"/>
    <property type="match status" value="1"/>
</dbReference>
<dbReference type="HOGENOM" id="CLU_073326_0_0_5"/>
<gene>
    <name evidence="2" type="ordered locus">CCNA_00732</name>
</gene>
<dbReference type="PATRIC" id="fig|565050.3.peg.722"/>
<dbReference type="GeneID" id="7332819"/>
<evidence type="ECO:0000256" key="1">
    <source>
        <dbReference type="SAM" id="SignalP"/>
    </source>
</evidence>
<sequence length="350" mass="37985">MTLVRFRAPSRNRKIVTLTRFAAAGLAFSLLCGGSALAQVQGKNEVSIHQTKPVDLTPVDSQANLVEELIVNARLPGPAWWKVSDGDTNVYVMGVPAFAPQKLDFDDSVLRRRLDGANVLIIGQEPEVRILSLLALIPGRGKQFIMDKPMRDTLPPDLRARLEKHLTARSKPVNEHDQLKPALAGFIIANDKGGGVSITIGDLTDRIQKLAKSKDIAVQPRVKKLDDYDLIGMVKSLGEAPQPLQELCLDAGLKETENGLAGVRETADQWAEGQVKAVVAAERGYQRCLASTPWIARQFKDGQDEAVGAITQALKKPGKAVAVIELRSLLTEGGVLDRLRAKGFTVTAPE</sequence>
<dbReference type="RefSeq" id="YP_002516105.1">
    <property type="nucleotide sequence ID" value="NC_011916.1"/>
</dbReference>
<keyword evidence="1" id="KW-0732">Signal</keyword>
<dbReference type="Pfam" id="PF01963">
    <property type="entry name" value="TraB_PrgY_gumN"/>
    <property type="match status" value="1"/>
</dbReference>
<dbReference type="Proteomes" id="UP000001364">
    <property type="component" value="Chromosome"/>
</dbReference>
<dbReference type="PhylomeDB" id="A0A0H3C4G8"/>
<protein>
    <submittedName>
        <fullName evidence="2">GumN superfamily protein</fullName>
    </submittedName>
</protein>
<feature type="signal peptide" evidence="1">
    <location>
        <begin position="1"/>
        <end position="38"/>
    </location>
</feature>
<accession>A0A0H3C4G8</accession>
<dbReference type="AlphaFoldDB" id="A0A0H3C4G8"/>
<keyword evidence="3" id="KW-1185">Reference proteome</keyword>
<organism evidence="2 3">
    <name type="scientific">Caulobacter vibrioides (strain NA1000 / CB15N)</name>
    <name type="common">Caulobacter crescentus</name>
    <dbReference type="NCBI Taxonomy" id="565050"/>
    <lineage>
        <taxon>Bacteria</taxon>
        <taxon>Pseudomonadati</taxon>
        <taxon>Pseudomonadota</taxon>
        <taxon>Alphaproteobacteria</taxon>
        <taxon>Caulobacterales</taxon>
        <taxon>Caulobacteraceae</taxon>
        <taxon>Caulobacter</taxon>
    </lineage>
</organism>
<name>A0A0H3C4G8_CAUVN</name>
<dbReference type="KEGG" id="ccs:CCNA_00732"/>
<feature type="chain" id="PRO_5002605666" evidence="1">
    <location>
        <begin position="39"/>
        <end position="350"/>
    </location>
</feature>